<dbReference type="InterPro" id="IPR050302">
    <property type="entry name" value="Rab_GAP_TBC_domain"/>
</dbReference>
<dbReference type="AlphaFoldDB" id="A0AA38H248"/>
<dbReference type="InterPro" id="IPR035969">
    <property type="entry name" value="Rab-GAP_TBC_sf"/>
</dbReference>
<feature type="region of interest" description="Disordered" evidence="2">
    <location>
        <begin position="1"/>
        <end position="98"/>
    </location>
</feature>
<feature type="region of interest" description="Disordered" evidence="2">
    <location>
        <begin position="466"/>
        <end position="508"/>
    </location>
</feature>
<dbReference type="PROSITE" id="PS50086">
    <property type="entry name" value="TBC_RABGAP"/>
    <property type="match status" value="1"/>
</dbReference>
<feature type="compositionally biased region" description="Basic and acidic residues" evidence="2">
    <location>
        <begin position="1"/>
        <end position="13"/>
    </location>
</feature>
<keyword evidence="5" id="KW-1185">Reference proteome</keyword>
<feature type="region of interest" description="Disordered" evidence="2">
    <location>
        <begin position="531"/>
        <end position="582"/>
    </location>
</feature>
<reference evidence="4" key="1">
    <citation type="journal article" date="2022" name="G3 (Bethesda)">
        <title>High quality genome of the basidiomycete yeast Dioszegia hungarica PDD-24b-2 isolated from cloud water.</title>
        <authorList>
            <person name="Jarrige D."/>
            <person name="Haridas S."/>
            <person name="Bleykasten-Grosshans C."/>
            <person name="Joly M."/>
            <person name="Nadalig T."/>
            <person name="Sancelme M."/>
            <person name="Vuilleumier S."/>
            <person name="Grigoriev I.V."/>
            <person name="Amato P."/>
            <person name="Bringel F."/>
        </authorList>
    </citation>
    <scope>NUCLEOTIDE SEQUENCE</scope>
    <source>
        <strain evidence="4">PDD-24b-2</strain>
    </source>
</reference>
<dbReference type="PANTHER" id="PTHR47219:SF20">
    <property type="entry name" value="TBC1 DOMAIN FAMILY MEMBER 2B"/>
    <property type="match status" value="1"/>
</dbReference>
<dbReference type="SUPFAM" id="SSF47923">
    <property type="entry name" value="Ypt/Rab-GAP domain of gyp1p"/>
    <property type="match status" value="2"/>
</dbReference>
<evidence type="ECO:0000256" key="1">
    <source>
        <dbReference type="SAM" id="Coils"/>
    </source>
</evidence>
<feature type="compositionally biased region" description="Polar residues" evidence="2">
    <location>
        <begin position="54"/>
        <end position="64"/>
    </location>
</feature>
<feature type="compositionally biased region" description="Basic and acidic residues" evidence="2">
    <location>
        <begin position="404"/>
        <end position="413"/>
    </location>
</feature>
<dbReference type="EMBL" id="JAKWFO010000011">
    <property type="protein sequence ID" value="KAI9633347.1"/>
    <property type="molecule type" value="Genomic_DNA"/>
</dbReference>
<evidence type="ECO:0000259" key="3">
    <source>
        <dbReference type="PROSITE" id="PS50086"/>
    </source>
</evidence>
<dbReference type="RefSeq" id="XP_052943124.1">
    <property type="nucleotide sequence ID" value="XM_053085962.1"/>
</dbReference>
<sequence length="1142" mass="123189">MEHAAPLAGRKDAPPSASKQSDHPLSPHSLPILHGSNPRRSPSLFAVPLPEEAVSSSYFGASTSRGRREPDAIPLGEGSSRTSPRKDGARRDGQGYGFESLGRDEVEVARRRYDLMDDEQIREVLVQWERIELGERGDEDIGVLVDQANGISSALPIPLTGKTTSDMSESMPEVLAGITSSTTPSPLFPPSPPLHDLGPTLSRSDNTGRTDHPLRVLARAVLELQDTIERLRKENEALRGEIAMGGRTIRGRDGASRGAAERQRSLHDGLNEAISTSLTSIHTFSAAATHPGRLPDPPRVPSPAPSFISRRRSPPPYGAAPSAQSIRSVDMRPPESILPSSRSMRKRDAARSSWTASLWGWGGAGSIKKGTGRDRRGSVSSSLREEVRIGQEAGTAEEADGKEEDEHAWRRGDRGSAPAFRAVFLATRIVTPDPSSILSSSHIAPNSLIAYLAHSLVSHARDQCIVARDPPNTRRRPSRETRSRAASIMSQDSGTIAQADSASGSGREKSYGETLAATALYGRSLLSSVSGATLRGGGKSRPATTSGYADDTIRPSLLNRTSARQSPTTALSSSGTADMSATSIDEVPLPSVEMASIIAGENQPPTVLLSRQNLGLYFQGGKKRVQTATRFKGAEPPLTDRYGFIYDIQHASMLKDASAAGVPAPASLSGVIPGVEEGEGWIERRRRESADARPDLKTRRSGDSVTSSPSPSAVRVELPSTESSGRSTPTRTGSTSRLPTTDPRHRSSTIASLNPSPARPVIAKDTLTVSARGASSLRSVASPHTSPLPDISSHTASVPSVSRATVSSLLDQLTELHDRQQAERKVEWDAWLAKRKRKLNKGKGETGTSWGGDLIGISQMGLGDAEEWRVFARLVRHGIPLAYRADVWAECSGAKDALVPGEYREILAVHATDVSPVLAEIEKDVSRTFPGNMFFGGDGPGVDKLRRVLVAYSWRNPRVGYCQGMNMLAATLLLTHTDEEQAFWVLSAMIDRLLPTDFYAPSLLASRTDQAVLAELVQVHLPRVASTLEELGVDLASITFGWFLSLFTDCLPVETLFRVWDVFFVEGHDTLFRVALAILKLNEAEICAAESAGELFAYVAGMTGRLWAADKLISTQHGYRPLLRHTDIASRYARHLSILQEA</sequence>
<feature type="region of interest" description="Disordered" evidence="2">
    <location>
        <begin position="775"/>
        <end position="799"/>
    </location>
</feature>
<feature type="region of interest" description="Disordered" evidence="2">
    <location>
        <begin position="177"/>
        <end position="211"/>
    </location>
</feature>
<protein>
    <submittedName>
        <fullName evidence="4">Rab-GTPase-TBC domain-containing protein</fullName>
    </submittedName>
</protein>
<feature type="compositionally biased region" description="Polar residues" evidence="2">
    <location>
        <begin position="776"/>
        <end position="785"/>
    </location>
</feature>
<feature type="domain" description="Rab-GAP TBC" evidence="3">
    <location>
        <begin position="878"/>
        <end position="1067"/>
    </location>
</feature>
<comment type="caution">
    <text evidence="4">The sequence shown here is derived from an EMBL/GenBank/DDBJ whole genome shotgun (WGS) entry which is preliminary data.</text>
</comment>
<feature type="coiled-coil region" evidence="1">
    <location>
        <begin position="214"/>
        <end position="241"/>
    </location>
</feature>
<dbReference type="Gene3D" id="1.10.8.270">
    <property type="entry name" value="putative rabgap domain of human tbc1 domain family member 14 like domains"/>
    <property type="match status" value="1"/>
</dbReference>
<evidence type="ECO:0000313" key="5">
    <source>
        <dbReference type="Proteomes" id="UP001164286"/>
    </source>
</evidence>
<dbReference type="FunFam" id="1.10.8.270:FF:000026">
    <property type="entry name" value="TBC (Tre-2/Bub2/Cdc16) domain family"/>
    <property type="match status" value="1"/>
</dbReference>
<feature type="compositionally biased region" description="Basic and acidic residues" evidence="2">
    <location>
        <begin position="371"/>
        <end position="389"/>
    </location>
</feature>
<feature type="compositionally biased region" description="Pro residues" evidence="2">
    <location>
        <begin position="294"/>
        <end position="304"/>
    </location>
</feature>
<feature type="compositionally biased region" description="Polar residues" evidence="2">
    <location>
        <begin position="558"/>
        <end position="582"/>
    </location>
</feature>
<dbReference type="Pfam" id="PF00566">
    <property type="entry name" value="RabGAP-TBC"/>
    <property type="match status" value="1"/>
</dbReference>
<feature type="compositionally biased region" description="Basic and acidic residues" evidence="2">
    <location>
        <begin position="84"/>
        <end position="93"/>
    </location>
</feature>
<dbReference type="GO" id="GO:0031267">
    <property type="term" value="F:small GTPase binding"/>
    <property type="evidence" value="ECO:0007669"/>
    <property type="project" value="TreeGrafter"/>
</dbReference>
<proteinExistence type="predicted"/>
<dbReference type="GO" id="GO:0005096">
    <property type="term" value="F:GTPase activator activity"/>
    <property type="evidence" value="ECO:0007669"/>
    <property type="project" value="TreeGrafter"/>
</dbReference>
<dbReference type="Proteomes" id="UP001164286">
    <property type="component" value="Unassembled WGS sequence"/>
</dbReference>
<feature type="region of interest" description="Disordered" evidence="2">
    <location>
        <begin position="365"/>
        <end position="413"/>
    </location>
</feature>
<dbReference type="SMART" id="SM00164">
    <property type="entry name" value="TBC"/>
    <property type="match status" value="1"/>
</dbReference>
<dbReference type="PANTHER" id="PTHR47219">
    <property type="entry name" value="RAB GTPASE-ACTIVATING PROTEIN 1-LIKE"/>
    <property type="match status" value="1"/>
</dbReference>
<feature type="region of interest" description="Disordered" evidence="2">
    <location>
        <begin position="288"/>
        <end position="349"/>
    </location>
</feature>
<evidence type="ECO:0000313" key="4">
    <source>
        <dbReference type="EMBL" id="KAI9633347.1"/>
    </source>
</evidence>
<organism evidence="4 5">
    <name type="scientific">Dioszegia hungarica</name>
    <dbReference type="NCBI Taxonomy" id="4972"/>
    <lineage>
        <taxon>Eukaryota</taxon>
        <taxon>Fungi</taxon>
        <taxon>Dikarya</taxon>
        <taxon>Basidiomycota</taxon>
        <taxon>Agaricomycotina</taxon>
        <taxon>Tremellomycetes</taxon>
        <taxon>Tremellales</taxon>
        <taxon>Bulleribasidiaceae</taxon>
        <taxon>Dioszegia</taxon>
    </lineage>
</organism>
<dbReference type="Gene3D" id="1.10.472.80">
    <property type="entry name" value="Ypt/Rab-GAP domain of gyp1p, domain 3"/>
    <property type="match status" value="1"/>
</dbReference>
<feature type="compositionally biased region" description="Basic and acidic residues" evidence="2">
    <location>
        <begin position="682"/>
        <end position="702"/>
    </location>
</feature>
<evidence type="ECO:0000256" key="2">
    <source>
        <dbReference type="SAM" id="MobiDB-lite"/>
    </source>
</evidence>
<dbReference type="GeneID" id="77725163"/>
<feature type="region of interest" description="Disordered" evidence="2">
    <location>
        <begin position="682"/>
        <end position="761"/>
    </location>
</feature>
<gene>
    <name evidence="4" type="ORF">MKK02DRAFT_18512</name>
</gene>
<feature type="compositionally biased region" description="Low complexity" evidence="2">
    <location>
        <begin position="703"/>
        <end position="741"/>
    </location>
</feature>
<feature type="compositionally biased region" description="Polar residues" evidence="2">
    <location>
        <begin position="488"/>
        <end position="504"/>
    </location>
</feature>
<name>A0AA38H248_9TREE</name>
<keyword evidence="1" id="KW-0175">Coiled coil</keyword>
<accession>A0AA38H248</accession>
<dbReference type="InterPro" id="IPR000195">
    <property type="entry name" value="Rab-GAP-TBC_dom"/>
</dbReference>